<evidence type="ECO:0000256" key="5">
    <source>
        <dbReference type="RuleBase" id="RU368021"/>
    </source>
</evidence>
<evidence type="ECO:0000256" key="4">
    <source>
        <dbReference type="ARBA" id="ARBA00023242"/>
    </source>
</evidence>
<reference evidence="8 9" key="1">
    <citation type="submission" date="2016-07" db="EMBL/GenBank/DDBJ databases">
        <title>Pervasive Adenine N6-methylation of Active Genes in Fungi.</title>
        <authorList>
            <consortium name="DOE Joint Genome Institute"/>
            <person name="Mondo S.J."/>
            <person name="Dannebaum R.O."/>
            <person name="Kuo R.C."/>
            <person name="Labutti K."/>
            <person name="Haridas S."/>
            <person name="Kuo A."/>
            <person name="Salamov A."/>
            <person name="Ahrendt S.R."/>
            <person name="Lipzen A."/>
            <person name="Sullivan W."/>
            <person name="Andreopoulos W.B."/>
            <person name="Clum A."/>
            <person name="Lindquist E."/>
            <person name="Daum C."/>
            <person name="Ramamoorthy G.K."/>
            <person name="Gryganskyi A."/>
            <person name="Culley D."/>
            <person name="Magnuson J.K."/>
            <person name="James T.Y."/>
            <person name="O'Malley M.A."/>
            <person name="Stajich J.E."/>
            <person name="Spatafora J.W."/>
            <person name="Visel A."/>
            <person name="Grigoriev I.V."/>
        </authorList>
    </citation>
    <scope>NUCLEOTIDE SEQUENCE [LARGE SCALE GENOMIC DNA]</scope>
    <source>
        <strain evidence="8 9">68-887.2</strain>
    </source>
</reference>
<dbReference type="GO" id="GO:0005634">
    <property type="term" value="C:nucleus"/>
    <property type="evidence" value="ECO:0007669"/>
    <property type="project" value="UniProtKB-SubCell"/>
</dbReference>
<dbReference type="Proteomes" id="UP000193986">
    <property type="component" value="Unassembled WGS sequence"/>
</dbReference>
<keyword evidence="9" id="KW-1185">Reference proteome</keyword>
<dbReference type="PANTHER" id="PTHR16056:SF2">
    <property type="entry name" value="TESTIS-EXPRESSED PROTEIN 10"/>
    <property type="match status" value="1"/>
</dbReference>
<dbReference type="InterPro" id="IPR011989">
    <property type="entry name" value="ARM-like"/>
</dbReference>
<dbReference type="OrthoDB" id="361362at2759"/>
<gene>
    <name evidence="8" type="ORF">BCR39DRAFT_526388</name>
</gene>
<dbReference type="PANTHER" id="PTHR16056">
    <property type="entry name" value="REGULATOR OF MICROTUBULE DYNAMICS PROTEIN"/>
    <property type="match status" value="1"/>
</dbReference>
<dbReference type="Gene3D" id="1.25.10.10">
    <property type="entry name" value="Leucine-rich Repeat Variant"/>
    <property type="match status" value="1"/>
</dbReference>
<dbReference type="InParanoid" id="A0A1Y2B9M1"/>
<feature type="compositionally biased region" description="Basic residues" evidence="6">
    <location>
        <begin position="1"/>
        <end position="10"/>
    </location>
</feature>
<comment type="similarity">
    <text evidence="3 5">Belongs to the IPI1/TEX10 family.</text>
</comment>
<comment type="caution">
    <text evidence="8">The sequence shown here is derived from an EMBL/GenBank/DDBJ whole genome shotgun (WGS) entry which is preliminary data.</text>
</comment>
<feature type="domain" description="Pre-rRNA-processing protein Ipi1 N-terminal" evidence="7">
    <location>
        <begin position="140"/>
        <end position="197"/>
    </location>
</feature>
<accession>A0A1Y2B9M1</accession>
<feature type="compositionally biased region" description="Basic residues" evidence="6">
    <location>
        <begin position="18"/>
        <end position="27"/>
    </location>
</feature>
<comment type="function">
    <text evidence="1 5">Component of the RIX1 complex required for processing of ITS2 sequences from 35S pre-rRNA.</text>
</comment>
<evidence type="ECO:0000313" key="8">
    <source>
        <dbReference type="EMBL" id="ORY31386.1"/>
    </source>
</evidence>
<dbReference type="InterPro" id="IPR024679">
    <property type="entry name" value="Ipi1_N"/>
</dbReference>
<name>A0A1Y2B9M1_9TREE</name>
<evidence type="ECO:0000313" key="9">
    <source>
        <dbReference type="Proteomes" id="UP000193986"/>
    </source>
</evidence>
<evidence type="ECO:0000259" key="7">
    <source>
        <dbReference type="Pfam" id="PF12333"/>
    </source>
</evidence>
<keyword evidence="5" id="KW-0690">Ribosome biogenesis</keyword>
<dbReference type="EMBL" id="MCFC01000015">
    <property type="protein sequence ID" value="ORY31386.1"/>
    <property type="molecule type" value="Genomic_DNA"/>
</dbReference>
<protein>
    <recommendedName>
        <fullName evidence="5">Pre-rRNA-processing protein</fullName>
    </recommendedName>
</protein>
<dbReference type="InterPro" id="IPR016024">
    <property type="entry name" value="ARM-type_fold"/>
</dbReference>
<dbReference type="SUPFAM" id="SSF48371">
    <property type="entry name" value="ARM repeat"/>
    <property type="match status" value="1"/>
</dbReference>
<organism evidence="8 9">
    <name type="scientific">Naematelia encephala</name>
    <dbReference type="NCBI Taxonomy" id="71784"/>
    <lineage>
        <taxon>Eukaryota</taxon>
        <taxon>Fungi</taxon>
        <taxon>Dikarya</taxon>
        <taxon>Basidiomycota</taxon>
        <taxon>Agaricomycotina</taxon>
        <taxon>Tremellomycetes</taxon>
        <taxon>Tremellales</taxon>
        <taxon>Naemateliaceae</taxon>
        <taxon>Naematelia</taxon>
    </lineage>
</organism>
<dbReference type="STRING" id="71784.A0A1Y2B9M1"/>
<keyword evidence="5" id="KW-0698">rRNA processing</keyword>
<evidence type="ECO:0000256" key="1">
    <source>
        <dbReference type="ARBA" id="ARBA00002355"/>
    </source>
</evidence>
<sequence>MPKVTKKKKEKQADFQKAKFKLGKGKKQASNATDTSFKARSVALPGQQAIDRALVENVNEPVTSSGLVLDEVLVRFRHPNAGVRKEALSGLKEILSSRPSRDVGKVLRALGGVLSDDDVSVRKALLSFLEWYLSALPASTLSPHLPLLILQASSALSHIFPEIRLDACKAVHLLLQHIPGQVVAAWPQGGTNNILEGLRLAVGIGGDKVQSGKLGASGRLTVLRTLRDFLVAALSKGDVDMFDGWIEQRHATNKGKGKERMIDREMVQLEEGWVIGVEQSLDIDQGTSWDIGRITADELDDEKRDTEVLAQLYLQLHPLLLNTFLESAPQAFGPSSSSASDDLPLDLCSTVSSITYILASNILNASNSTSEVRSSVSDLLRRMAGWFPYRSSRTRTTSSGLTPSFDISLSYASLVVLLAPRPQILVFPKAVRRDTGWRIRVRAVEDAWKVMRESVKRDKGKGRGSDSGWALGDVAGWIEDLLSPNKDALAPVLTPTAYSALLPIIFALLTQPPSSSTTELDIPSSLGQTFIQHLLNLSSTSATRALADDFLISLYAIHEQPHPRLPFYILPSSPIRTLLADWFGSLPRVLWELGTRHTAATERLLRFLLIIGQRGVGGFEKPYSLIDTSMFPQISAKLAPFFHLDHPTKGSVPGPWVKLAPELRKLGLAVGIVWREWDEGDKLGKAIDIAVTL</sequence>
<dbReference type="Pfam" id="PF12333">
    <property type="entry name" value="Ipi1_N"/>
    <property type="match status" value="1"/>
</dbReference>
<evidence type="ECO:0000256" key="2">
    <source>
        <dbReference type="ARBA" id="ARBA00004123"/>
    </source>
</evidence>
<comment type="subcellular location">
    <subcellularLocation>
        <location evidence="2 5">Nucleus</location>
    </subcellularLocation>
</comment>
<dbReference type="AlphaFoldDB" id="A0A1Y2B9M1"/>
<dbReference type="GO" id="GO:0006364">
    <property type="term" value="P:rRNA processing"/>
    <property type="evidence" value="ECO:0007669"/>
    <property type="project" value="UniProtKB-UniRule"/>
</dbReference>
<dbReference type="GO" id="GO:0120330">
    <property type="term" value="C:rixosome complex"/>
    <property type="evidence" value="ECO:0007669"/>
    <property type="project" value="UniProtKB-UniRule"/>
</dbReference>
<comment type="subunit">
    <text evidence="5">Component of the RIX1 complex.</text>
</comment>
<feature type="region of interest" description="Disordered" evidence="6">
    <location>
        <begin position="1"/>
        <end position="34"/>
    </location>
</feature>
<keyword evidence="4 5" id="KW-0539">Nucleus</keyword>
<evidence type="ECO:0000256" key="3">
    <source>
        <dbReference type="ARBA" id="ARBA00006427"/>
    </source>
</evidence>
<proteinExistence type="inferred from homology"/>
<evidence type="ECO:0000256" key="6">
    <source>
        <dbReference type="SAM" id="MobiDB-lite"/>
    </source>
</evidence>